<dbReference type="Proteomes" id="UP000288943">
    <property type="component" value="Chromosome"/>
</dbReference>
<feature type="transmembrane region" description="Helical" evidence="2">
    <location>
        <begin position="280"/>
        <end position="299"/>
    </location>
</feature>
<evidence type="ECO:0000256" key="2">
    <source>
        <dbReference type="SAM" id="Phobius"/>
    </source>
</evidence>
<dbReference type="Pfam" id="PF13367">
    <property type="entry name" value="PrsW-protease"/>
    <property type="match status" value="1"/>
</dbReference>
<accession>A0A410X2G4</accession>
<feature type="transmembrane region" description="Helical" evidence="2">
    <location>
        <begin position="59"/>
        <end position="77"/>
    </location>
</feature>
<evidence type="ECO:0000313" key="4">
    <source>
        <dbReference type="EMBL" id="QAV20814.1"/>
    </source>
</evidence>
<feature type="region of interest" description="Disordered" evidence="1">
    <location>
        <begin position="506"/>
        <end position="585"/>
    </location>
</feature>
<feature type="transmembrane region" description="Helical" evidence="2">
    <location>
        <begin position="409"/>
        <end position="427"/>
    </location>
</feature>
<feature type="transmembrane region" description="Helical" evidence="2">
    <location>
        <begin position="242"/>
        <end position="260"/>
    </location>
</feature>
<dbReference type="OrthoDB" id="2986766at2"/>
<keyword evidence="2" id="KW-0472">Membrane</keyword>
<keyword evidence="2" id="KW-1133">Transmembrane helix</keyword>
<organism evidence="4 5">
    <name type="scientific">Paenibacillus chitinolyticus</name>
    <dbReference type="NCBI Taxonomy" id="79263"/>
    <lineage>
        <taxon>Bacteria</taxon>
        <taxon>Bacillati</taxon>
        <taxon>Bacillota</taxon>
        <taxon>Bacilli</taxon>
        <taxon>Bacillales</taxon>
        <taxon>Paenibacillaceae</taxon>
        <taxon>Paenibacillus</taxon>
    </lineage>
</organism>
<evidence type="ECO:0000256" key="1">
    <source>
        <dbReference type="SAM" id="MobiDB-lite"/>
    </source>
</evidence>
<feature type="transmembrane region" description="Helical" evidence="2">
    <location>
        <begin position="215"/>
        <end position="235"/>
    </location>
</feature>
<keyword evidence="6" id="KW-1185">Reference proteome</keyword>
<dbReference type="Proteomes" id="UP001527202">
    <property type="component" value="Unassembled WGS sequence"/>
</dbReference>
<evidence type="ECO:0000313" key="3">
    <source>
        <dbReference type="EMBL" id="MCY9597340.1"/>
    </source>
</evidence>
<feature type="transmembrane region" description="Helical" evidence="2">
    <location>
        <begin position="32"/>
        <end position="53"/>
    </location>
</feature>
<feature type="transmembrane region" description="Helical" evidence="2">
    <location>
        <begin position="89"/>
        <end position="113"/>
    </location>
</feature>
<evidence type="ECO:0000313" key="5">
    <source>
        <dbReference type="Proteomes" id="UP000288943"/>
    </source>
</evidence>
<proteinExistence type="predicted"/>
<dbReference type="GO" id="GO:0006508">
    <property type="term" value="P:proteolysis"/>
    <property type="evidence" value="ECO:0007669"/>
    <property type="project" value="UniProtKB-KW"/>
</dbReference>
<name>A0A410X2G4_9BACL</name>
<dbReference type="RefSeq" id="WP_042233364.1">
    <property type="nucleotide sequence ID" value="NZ_CP026520.1"/>
</dbReference>
<reference evidence="4 5" key="1">
    <citation type="submission" date="2018-01" db="EMBL/GenBank/DDBJ databases">
        <title>The whole genome sequencing and assembly of Paenibacillus chitinolyticus KCCM 41400 strain.</title>
        <authorList>
            <person name="Kim J.-Y."/>
            <person name="Park M.-K."/>
            <person name="Lee Y.-J."/>
            <person name="Yi H."/>
            <person name="Bahn Y.-S."/>
            <person name="Kim J.F."/>
            <person name="Lee D.-W."/>
        </authorList>
    </citation>
    <scope>NUCLEOTIDE SEQUENCE [LARGE SCALE GENOMIC DNA]</scope>
    <source>
        <strain evidence="4 5">KCCM 41400</strain>
    </source>
</reference>
<sequence length="753" mass="81974">MILPGLRLTIRTARDRFRTQWKKRASQAPRLFAFYSILSWLGLALLCLSLPFMKDSRTLLVQALASFYVLWQLWIVCRSKTVGWSAYAAFFIIGTWIVAPLNTLFIQLVFLPFDPAVYAVWNASLVSPLTEELMKLAPLLLFLRGSRKATSLSLADFALIGGATGAGLQFLEEYWMRLHASLEPAGSVAVSPDSAMSWNLFHFLPSLEQGLASPWAGHTAATALCALGLGIAIRLRRVIGKAAYALPVFLLVWVAADHAVHNGTQATWLNGFHMTLGGGAYTKALFIVLLIGAVAYDYADLNRMRKGLTLFRSENLIEPFRELYRSLSMLQEGAKRYVSLLRFYRIRRRLAFTLLYGKKDAKRSLGNLQDEMKTLNKAAVPVLLAAGFLLLSAAAWTGGLAAAAGSSPAVSACVSCLYAPTSAWWSGQSAAAKGVLLLGTAFLFTSFFPLWGAVSDTLAGDFKARRKHAGRLQPGEILPLLGAFTPRMAAAAGLQRLLDRLAGLGAGKKPSAPSAESASSGAQEQPSAAQSAEAPSAAESAADAGSGADDTADAPGAAGAARSGTVPERRHRFTTARTRQTVHQGKQAYLPAGTLYGGGWTIMGLHNWNGFLDAVRRDRCTVVRTEELPENGIRRAVIRRQGTDPLTGETFTSLTYGKTFYPKHYNDSEIDRLGEDALNKAILHNRLQSQNDHRGRLQAYTFREEVVGPDGKIIGVQGRVLPDAEGNLTEIIDHFPYNHRQTVSFRRLSADQD</sequence>
<feature type="transmembrane region" description="Helical" evidence="2">
    <location>
        <begin position="434"/>
        <end position="454"/>
    </location>
</feature>
<feature type="compositionally biased region" description="Polar residues" evidence="1">
    <location>
        <begin position="575"/>
        <end position="584"/>
    </location>
</feature>
<evidence type="ECO:0000313" key="6">
    <source>
        <dbReference type="Proteomes" id="UP001527202"/>
    </source>
</evidence>
<dbReference type="EC" id="3.4.-.-" evidence="3"/>
<keyword evidence="2" id="KW-0812">Transmembrane</keyword>
<dbReference type="KEGG" id="pchi:PC41400_25265"/>
<dbReference type="EMBL" id="JAMDMJ010000020">
    <property type="protein sequence ID" value="MCY9597340.1"/>
    <property type="molecule type" value="Genomic_DNA"/>
</dbReference>
<dbReference type="GO" id="GO:0008237">
    <property type="term" value="F:metallopeptidase activity"/>
    <property type="evidence" value="ECO:0007669"/>
    <property type="project" value="UniProtKB-KW"/>
</dbReference>
<keyword evidence="4" id="KW-0645">Protease</keyword>
<dbReference type="InterPro" id="IPR026898">
    <property type="entry name" value="PrsW"/>
</dbReference>
<dbReference type="GeneID" id="95378105"/>
<keyword evidence="3" id="KW-0378">Hydrolase</keyword>
<gene>
    <name evidence="3" type="ORF">M5X16_16385</name>
    <name evidence="4" type="ORF">PC41400_25265</name>
</gene>
<feature type="transmembrane region" description="Helical" evidence="2">
    <location>
        <begin position="382"/>
        <end position="403"/>
    </location>
</feature>
<feature type="compositionally biased region" description="Low complexity" evidence="1">
    <location>
        <begin position="510"/>
        <end position="561"/>
    </location>
</feature>
<protein>
    <submittedName>
        <fullName evidence="3">PrsW family glutamic-type intramembrane protease</fullName>
        <ecNumber evidence="3">3.4.-.-</ecNumber>
    </submittedName>
    <submittedName>
        <fullName evidence="4">PrsW family intramembrane metalloprotease</fullName>
    </submittedName>
</protein>
<dbReference type="AlphaFoldDB" id="A0A410X2G4"/>
<keyword evidence="4" id="KW-0482">Metalloprotease</keyword>
<dbReference type="EMBL" id="CP026520">
    <property type="protein sequence ID" value="QAV20814.1"/>
    <property type="molecule type" value="Genomic_DNA"/>
</dbReference>
<reference evidence="3 6" key="2">
    <citation type="submission" date="2022-05" db="EMBL/GenBank/DDBJ databases">
        <title>Genome Sequencing of Bee-Associated Microbes.</title>
        <authorList>
            <person name="Dunlap C."/>
        </authorList>
    </citation>
    <scope>NUCLEOTIDE SEQUENCE [LARGE SCALE GENOMIC DNA]</scope>
    <source>
        <strain evidence="3 6">NRRL B-23120</strain>
    </source>
</reference>